<sequence length="213" mass="22491">MADDLSPTPSASQGASASEPEVETGLPEGYVDVGHGTYVPADETAGCESPAYIHIGGMSAEVTGEIVDQGARDFASGTVGLDDEGAIVSYTVAPGDVPTVIGDRLCIYNGIMLATLNHTRDIHPDQVLRLDPDPTIAWVPYYNPNEAGEGFQQIPYQEAIEGMGRAADAGDVDTMRGIWNDSLKVMFTNPAVIDQIQKALDSGDLTVLGQMFS</sequence>
<evidence type="ECO:0000313" key="2">
    <source>
        <dbReference type="EMBL" id="NYD53057.1"/>
    </source>
</evidence>
<gene>
    <name evidence="2" type="ORF">BKA02_000112</name>
</gene>
<protein>
    <submittedName>
        <fullName evidence="2">Uncharacterized protein</fullName>
    </submittedName>
</protein>
<organism evidence="2 3">
    <name type="scientific">Microbacterium pseudoresistens</name>
    <dbReference type="NCBI Taxonomy" id="640634"/>
    <lineage>
        <taxon>Bacteria</taxon>
        <taxon>Bacillati</taxon>
        <taxon>Actinomycetota</taxon>
        <taxon>Actinomycetes</taxon>
        <taxon>Micrococcales</taxon>
        <taxon>Microbacteriaceae</taxon>
        <taxon>Microbacterium</taxon>
    </lineage>
</organism>
<name>A0A7Y9ESB9_9MICO</name>
<feature type="compositionally biased region" description="Polar residues" evidence="1">
    <location>
        <begin position="7"/>
        <end position="16"/>
    </location>
</feature>
<reference evidence="2 3" key="1">
    <citation type="submission" date="2020-07" db="EMBL/GenBank/DDBJ databases">
        <title>Sequencing the genomes of 1000 actinobacteria strains.</title>
        <authorList>
            <person name="Klenk H.-P."/>
        </authorList>
    </citation>
    <scope>NUCLEOTIDE SEQUENCE [LARGE SCALE GENOMIC DNA]</scope>
    <source>
        <strain evidence="2 3">DSM 22185</strain>
    </source>
</reference>
<evidence type="ECO:0000313" key="3">
    <source>
        <dbReference type="Proteomes" id="UP000552045"/>
    </source>
</evidence>
<feature type="region of interest" description="Disordered" evidence="1">
    <location>
        <begin position="1"/>
        <end position="30"/>
    </location>
</feature>
<comment type="caution">
    <text evidence="2">The sequence shown here is derived from an EMBL/GenBank/DDBJ whole genome shotgun (WGS) entry which is preliminary data.</text>
</comment>
<accession>A0A7Y9ESB9</accession>
<keyword evidence="3" id="KW-1185">Reference proteome</keyword>
<dbReference type="AlphaFoldDB" id="A0A7Y9ESB9"/>
<proteinExistence type="predicted"/>
<dbReference type="Proteomes" id="UP000552045">
    <property type="component" value="Unassembled WGS sequence"/>
</dbReference>
<evidence type="ECO:0000256" key="1">
    <source>
        <dbReference type="SAM" id="MobiDB-lite"/>
    </source>
</evidence>
<dbReference type="EMBL" id="JACCBH010000001">
    <property type="protein sequence ID" value="NYD53057.1"/>
    <property type="molecule type" value="Genomic_DNA"/>
</dbReference>